<keyword evidence="2" id="KW-1185">Reference proteome</keyword>
<reference evidence="1 2" key="1">
    <citation type="submission" date="2017-01" db="EMBL/GenBank/DDBJ databases">
        <title>Genome sequence of Rhodoferax antarcticus ANT.BR, a psychrophilic purple nonsulfur bacterium from an Antarctic microbial mat.</title>
        <authorList>
            <person name="Baker J."/>
            <person name="Riester C."/>
            <person name="Skinner B."/>
            <person name="Newell A."/>
            <person name="Swingley W."/>
            <person name="Madigan M."/>
            <person name="Jung D."/>
            <person name="Asao M."/>
            <person name="Chen M."/>
            <person name="Loughlin P."/>
            <person name="Pan H."/>
            <person name="Lin S."/>
            <person name="Li N."/>
            <person name="Shaw J."/>
            <person name="Prado M."/>
            <person name="Sherman C."/>
            <person name="Li X."/>
            <person name="Tang J."/>
            <person name="Blankenship R."/>
            <person name="Zhao T."/>
            <person name="Touchman J."/>
            <person name="Sattley M."/>
        </authorList>
    </citation>
    <scope>NUCLEOTIDE SEQUENCE [LARGE SCALE GENOMIC DNA]</scope>
    <source>
        <strain evidence="1 2">ANT.BR</strain>
    </source>
</reference>
<accession>A0A1Q8YAB9</accession>
<sequence>MSEVWQSANRVLAIADLGDVLDAGQITMSSIKNISLLTI</sequence>
<dbReference type="AlphaFoldDB" id="A0A1Q8YAB9"/>
<name>A0A1Q8YAB9_9BURK</name>
<dbReference type="EMBL" id="MSYM01000018">
    <property type="protein sequence ID" value="OLP04974.1"/>
    <property type="molecule type" value="Genomic_DNA"/>
</dbReference>
<organism evidence="1 2">
    <name type="scientific">Rhodoferax antarcticus ANT.BR</name>
    <dbReference type="NCBI Taxonomy" id="1111071"/>
    <lineage>
        <taxon>Bacteria</taxon>
        <taxon>Pseudomonadati</taxon>
        <taxon>Pseudomonadota</taxon>
        <taxon>Betaproteobacteria</taxon>
        <taxon>Burkholderiales</taxon>
        <taxon>Comamonadaceae</taxon>
        <taxon>Rhodoferax</taxon>
    </lineage>
</organism>
<gene>
    <name evidence="1" type="ORF">BLL52_3794</name>
</gene>
<evidence type="ECO:0000313" key="1">
    <source>
        <dbReference type="EMBL" id="OLP04974.1"/>
    </source>
</evidence>
<evidence type="ECO:0000313" key="2">
    <source>
        <dbReference type="Proteomes" id="UP000185911"/>
    </source>
</evidence>
<protein>
    <submittedName>
        <fullName evidence="1">Uncharacterized protein</fullName>
    </submittedName>
</protein>
<dbReference type="Proteomes" id="UP000185911">
    <property type="component" value="Unassembled WGS sequence"/>
</dbReference>
<comment type="caution">
    <text evidence="1">The sequence shown here is derived from an EMBL/GenBank/DDBJ whole genome shotgun (WGS) entry which is preliminary data.</text>
</comment>
<proteinExistence type="predicted"/>